<accession>A0A8H7J1Q1</accession>
<dbReference type="EMBL" id="RZGK01000015">
    <property type="protein sequence ID" value="KAF9693588.1"/>
    <property type="molecule type" value="Genomic_DNA"/>
</dbReference>
<dbReference type="SUPFAM" id="SSF54695">
    <property type="entry name" value="POZ domain"/>
    <property type="match status" value="1"/>
</dbReference>
<gene>
    <name evidence="2" type="ORF">EKO04_008489</name>
</gene>
<reference evidence="2" key="1">
    <citation type="submission" date="2018-12" db="EMBL/GenBank/DDBJ databases">
        <authorList>
            <person name="Syme R.A."/>
            <person name="Farfan-Caceres L."/>
            <person name="Lichtenzveig J."/>
        </authorList>
    </citation>
    <scope>NUCLEOTIDE SEQUENCE</scope>
    <source>
        <strain evidence="2">Al4</strain>
    </source>
</reference>
<feature type="domain" description="BTB" evidence="1">
    <location>
        <begin position="70"/>
        <end position="140"/>
    </location>
</feature>
<dbReference type="PANTHER" id="PTHR47843">
    <property type="entry name" value="BTB DOMAIN-CONTAINING PROTEIN-RELATED"/>
    <property type="match status" value="1"/>
</dbReference>
<sequence length="318" mass="37193">MSLLSEGHHRWKVEEDSGMSNAIDKPRKTMRAQLLRDYPFSRPATALSQQAGSQDQPPLHSAVARLCIPDEVTIEVGPERVKYRVLETFLGHHSEYFRRALTGTWREASERIVVLGSDVEPCIFNLFVEWLYTQTLPTLSPDWRRIADPSNPFSVSAKMLRLKLYVFADRFVVPLLRKQLNRAIVNDYDSDCPALEEYETVTYAFHNLPPTDPLLDLIVDRYFMVWRLDLDEGEDEEAYDTLPHEFLLRFYKRVGKWRKDDLQNRHQLFNMDFCTYHEHADEQEKSECAHKTQKMKAGQIWLQRESGHGQAEFENSTP</sequence>
<keyword evidence="3" id="KW-1185">Reference proteome</keyword>
<dbReference type="InterPro" id="IPR000210">
    <property type="entry name" value="BTB/POZ_dom"/>
</dbReference>
<dbReference type="Proteomes" id="UP000651452">
    <property type="component" value="Unassembled WGS sequence"/>
</dbReference>
<dbReference type="AlphaFoldDB" id="A0A8H7J1Q1"/>
<evidence type="ECO:0000313" key="2">
    <source>
        <dbReference type="EMBL" id="KAF9693588.1"/>
    </source>
</evidence>
<evidence type="ECO:0000313" key="3">
    <source>
        <dbReference type="Proteomes" id="UP000651452"/>
    </source>
</evidence>
<dbReference type="InterPro" id="IPR011333">
    <property type="entry name" value="SKP1/BTB/POZ_sf"/>
</dbReference>
<dbReference type="OrthoDB" id="194443at2759"/>
<organism evidence="2 3">
    <name type="scientific">Ascochyta lentis</name>
    <dbReference type="NCBI Taxonomy" id="205686"/>
    <lineage>
        <taxon>Eukaryota</taxon>
        <taxon>Fungi</taxon>
        <taxon>Dikarya</taxon>
        <taxon>Ascomycota</taxon>
        <taxon>Pezizomycotina</taxon>
        <taxon>Dothideomycetes</taxon>
        <taxon>Pleosporomycetidae</taxon>
        <taxon>Pleosporales</taxon>
        <taxon>Pleosporineae</taxon>
        <taxon>Didymellaceae</taxon>
        <taxon>Ascochyta</taxon>
    </lineage>
</organism>
<reference evidence="2" key="2">
    <citation type="submission" date="2020-09" db="EMBL/GenBank/DDBJ databases">
        <title>Reference genome assembly for Australian Ascochyta lentis isolate Al4.</title>
        <authorList>
            <person name="Lee R.C."/>
            <person name="Farfan-Caceres L.M."/>
            <person name="Debler J.W."/>
            <person name="Williams A.H."/>
            <person name="Henares B.M."/>
        </authorList>
    </citation>
    <scope>NUCLEOTIDE SEQUENCE</scope>
    <source>
        <strain evidence="2">Al4</strain>
    </source>
</reference>
<dbReference type="SMART" id="SM00225">
    <property type="entry name" value="BTB"/>
    <property type="match status" value="1"/>
</dbReference>
<comment type="caution">
    <text evidence="2">The sequence shown here is derived from an EMBL/GenBank/DDBJ whole genome shotgun (WGS) entry which is preliminary data.</text>
</comment>
<protein>
    <recommendedName>
        <fullName evidence="1">BTB domain-containing protein</fullName>
    </recommendedName>
</protein>
<dbReference type="PROSITE" id="PS50097">
    <property type="entry name" value="BTB"/>
    <property type="match status" value="1"/>
</dbReference>
<dbReference type="CDD" id="cd18186">
    <property type="entry name" value="BTB_POZ_ZBTB_KLHL-like"/>
    <property type="match status" value="1"/>
</dbReference>
<dbReference type="Pfam" id="PF00651">
    <property type="entry name" value="BTB"/>
    <property type="match status" value="1"/>
</dbReference>
<proteinExistence type="predicted"/>
<name>A0A8H7J1Q1_9PLEO</name>
<dbReference type="PANTHER" id="PTHR47843:SF2">
    <property type="entry name" value="BTB DOMAIN-CONTAINING PROTEIN"/>
    <property type="match status" value="1"/>
</dbReference>
<dbReference type="Gene3D" id="3.30.710.10">
    <property type="entry name" value="Potassium Channel Kv1.1, Chain A"/>
    <property type="match status" value="1"/>
</dbReference>
<evidence type="ECO:0000259" key="1">
    <source>
        <dbReference type="PROSITE" id="PS50097"/>
    </source>
</evidence>